<name>A0AAP2Z6H1_9EURY</name>
<dbReference type="Proteomes" id="UP001321047">
    <property type="component" value="Unassembled WGS sequence"/>
</dbReference>
<comment type="caution">
    <text evidence="2">The sequence shown here is derived from an EMBL/GenBank/DDBJ whole genome shotgun (WGS) entry which is preliminary data.</text>
</comment>
<evidence type="ECO:0000313" key="2">
    <source>
        <dbReference type="EMBL" id="MCU4751098.1"/>
    </source>
</evidence>
<dbReference type="Pfam" id="PF11755">
    <property type="entry name" value="DUF3311"/>
    <property type="match status" value="1"/>
</dbReference>
<gene>
    <name evidence="2" type="ORF">OB919_03730</name>
</gene>
<dbReference type="AlphaFoldDB" id="A0AAP2Z6H1"/>
<accession>A0AAP2Z6H1</accession>
<sequence length="83" mass="9374">MDWLERLGWIFGATALCVLGIPWFLWGNDTIVAGLPLWIWWHIGWLLLASGLFWLFAQRAWGVGIEPDTAKRGEANVPPGGER</sequence>
<proteinExistence type="predicted"/>
<dbReference type="RefSeq" id="WP_342806532.1">
    <property type="nucleotide sequence ID" value="NZ_JAOPJZ010000002.1"/>
</dbReference>
<protein>
    <submittedName>
        <fullName evidence="2">DUF3311 domain-containing protein</fullName>
    </submittedName>
</protein>
<feature type="transmembrane region" description="Helical" evidence="1">
    <location>
        <begin position="7"/>
        <end position="26"/>
    </location>
</feature>
<reference evidence="2 3" key="1">
    <citation type="submission" date="2022-09" db="EMBL/GenBank/DDBJ databases">
        <title>Enrichment on poylsaccharides allowed isolation of novel metabolic and taxonomic groups of Haloarchaea.</title>
        <authorList>
            <person name="Sorokin D.Y."/>
            <person name="Elcheninov A.G."/>
            <person name="Khizhniak T.V."/>
            <person name="Kolganova T.V."/>
            <person name="Kublanov I.V."/>
        </authorList>
    </citation>
    <scope>NUCLEOTIDE SEQUENCE [LARGE SCALE GENOMIC DNA]</scope>
    <source>
        <strain evidence="2 3">AArc-curdl1</strain>
    </source>
</reference>
<feature type="transmembrane region" description="Helical" evidence="1">
    <location>
        <begin position="38"/>
        <end position="57"/>
    </location>
</feature>
<evidence type="ECO:0000313" key="3">
    <source>
        <dbReference type="Proteomes" id="UP001321047"/>
    </source>
</evidence>
<keyword evidence="1" id="KW-0812">Transmembrane</keyword>
<evidence type="ECO:0000256" key="1">
    <source>
        <dbReference type="SAM" id="Phobius"/>
    </source>
</evidence>
<keyword evidence="1" id="KW-1133">Transmembrane helix</keyword>
<dbReference type="EMBL" id="JAOPJZ010000002">
    <property type="protein sequence ID" value="MCU4751098.1"/>
    <property type="molecule type" value="Genomic_DNA"/>
</dbReference>
<dbReference type="InterPro" id="IPR021741">
    <property type="entry name" value="DUF3311"/>
</dbReference>
<keyword evidence="3" id="KW-1185">Reference proteome</keyword>
<keyword evidence="1" id="KW-0472">Membrane</keyword>
<organism evidence="2 3">
    <name type="scientific">Natronosalvus hydrolyticus</name>
    <dbReference type="NCBI Taxonomy" id="2979988"/>
    <lineage>
        <taxon>Archaea</taxon>
        <taxon>Methanobacteriati</taxon>
        <taxon>Methanobacteriota</taxon>
        <taxon>Stenosarchaea group</taxon>
        <taxon>Halobacteria</taxon>
        <taxon>Halobacteriales</taxon>
        <taxon>Natrialbaceae</taxon>
        <taxon>Natronosalvus</taxon>
    </lineage>
</organism>